<name>A0AA37MCL9_9HYPH</name>
<reference evidence="1" key="1">
    <citation type="journal article" date="2016" name="Front. Microbiol.">
        <title>Genome Sequence of the Piezophilic, Mesophilic Sulfate-Reducing Bacterium Desulfovibrio indicus J2T.</title>
        <authorList>
            <person name="Cao J."/>
            <person name="Maignien L."/>
            <person name="Shao Z."/>
            <person name="Alain K."/>
            <person name="Jebbar M."/>
        </authorList>
    </citation>
    <scope>NUCLEOTIDE SEQUENCE</scope>
    <source>
        <strain evidence="1">NBRC 103626</strain>
    </source>
</reference>
<dbReference type="AlphaFoldDB" id="A0AA37MCL9"/>
<protein>
    <submittedName>
        <fullName evidence="1">Uncharacterized protein</fullName>
    </submittedName>
</protein>
<dbReference type="EMBL" id="BPQM01000076">
    <property type="protein sequence ID" value="GJD79921.1"/>
    <property type="molecule type" value="Genomic_DNA"/>
</dbReference>
<evidence type="ECO:0000313" key="1">
    <source>
        <dbReference type="EMBL" id="GJD79921.1"/>
    </source>
</evidence>
<proteinExistence type="predicted"/>
<accession>A0AA37MCL9</accession>
<dbReference type="Proteomes" id="UP001055108">
    <property type="component" value="Unassembled WGS sequence"/>
</dbReference>
<evidence type="ECO:0000313" key="2">
    <source>
        <dbReference type="Proteomes" id="UP001055108"/>
    </source>
</evidence>
<reference evidence="1" key="2">
    <citation type="submission" date="2021-08" db="EMBL/GenBank/DDBJ databases">
        <authorList>
            <person name="Tani A."/>
            <person name="Ola A."/>
            <person name="Ogura Y."/>
            <person name="Katsura K."/>
            <person name="Hayashi T."/>
        </authorList>
    </citation>
    <scope>NUCLEOTIDE SEQUENCE</scope>
    <source>
        <strain evidence="1">NBRC 103626</strain>
    </source>
</reference>
<organism evidence="1 2">
    <name type="scientific">Methylobacterium gregans</name>
    <dbReference type="NCBI Taxonomy" id="374424"/>
    <lineage>
        <taxon>Bacteria</taxon>
        <taxon>Pseudomonadati</taxon>
        <taxon>Pseudomonadota</taxon>
        <taxon>Alphaproteobacteria</taxon>
        <taxon>Hyphomicrobiales</taxon>
        <taxon>Methylobacteriaceae</taxon>
        <taxon>Methylobacterium</taxon>
    </lineage>
</organism>
<gene>
    <name evidence="1" type="ORF">NBEOAGPD_3152</name>
</gene>
<comment type="caution">
    <text evidence="1">The sequence shown here is derived from an EMBL/GenBank/DDBJ whole genome shotgun (WGS) entry which is preliminary data.</text>
</comment>
<keyword evidence="2" id="KW-1185">Reference proteome</keyword>
<sequence length="105" mass="10640">MPVVSASVTPSTPSARYCSTCASTVSAGWSPSNGQPKAVATVAFTLSPEPRTVSMMRAKPSIEAAGVMPMLARLCVSLTEATRLISSTLAASARSAPFGFGTSAT</sequence>